<evidence type="ECO:0000313" key="1">
    <source>
        <dbReference type="EMBL" id="EGK32678.1"/>
    </source>
</evidence>
<evidence type="ECO:0000313" key="2">
    <source>
        <dbReference type="Proteomes" id="UP000004520"/>
    </source>
</evidence>
<gene>
    <name evidence="1" type="ORF">SFK227_4635</name>
</gene>
<protein>
    <submittedName>
        <fullName evidence="1">Phage immunity repressor protein</fullName>
    </submittedName>
</protein>
<dbReference type="AlphaFoldDB" id="F5P294"/>
<name>F5P294_SHIFL</name>
<dbReference type="Pfam" id="PF10554">
    <property type="entry name" value="Phage_ASH"/>
    <property type="match status" value="1"/>
</dbReference>
<organism evidence="1 2">
    <name type="scientific">Shigella flexneri K-227</name>
    <dbReference type="NCBI Taxonomy" id="766147"/>
    <lineage>
        <taxon>Bacteria</taxon>
        <taxon>Pseudomonadati</taxon>
        <taxon>Pseudomonadota</taxon>
        <taxon>Gammaproteobacteria</taxon>
        <taxon>Enterobacterales</taxon>
        <taxon>Enterobacteriaceae</taxon>
        <taxon>Shigella</taxon>
    </lineage>
</organism>
<sequence>MILNEPAAQKEAFNLAGMLSKVDICNLTKPDIDTAAPGVPLPVREALTLNKKMVSRAQGKLLKGYGFIWYDHLAEKSCYSPSVAAKSATGIETPNTLRATQTPKASFFVSDHHAHQISGLARTVSMVASVGLSSDRPVSFVSGSLNPADVTANHDIETSGGDSLNTKEAAIMATTPTQKPQFIWIIAAVRRDMPTITAKIHHIAAETEQEARRILARDHVCFFAGRIRTGGAHA</sequence>
<dbReference type="Proteomes" id="UP000004520">
    <property type="component" value="Unassembled WGS sequence"/>
</dbReference>
<dbReference type="PATRIC" id="fig|766147.3.peg.4499"/>
<accession>F5P294</accession>
<reference evidence="1 2" key="1">
    <citation type="submission" date="2011-04" db="EMBL/GenBank/DDBJ databases">
        <authorList>
            <person name="Rasko D."/>
            <person name="Redman J."/>
            <person name="Daugherty S.C."/>
            <person name="Tallon L."/>
            <person name="Sadzewicz L."/>
            <person name="Jones K."/>
            <person name="Santana-Cruz I."/>
            <person name="Liu X."/>
        </authorList>
    </citation>
    <scope>NUCLEOTIDE SEQUENCE [LARGE SCALE GENOMIC DNA]</scope>
    <source>
        <strain evidence="1 2">K-227</strain>
    </source>
</reference>
<dbReference type="EMBL" id="AFGY01000062">
    <property type="protein sequence ID" value="EGK32678.1"/>
    <property type="molecule type" value="Genomic_DNA"/>
</dbReference>
<comment type="caution">
    <text evidence="1">The sequence shown here is derived from an EMBL/GenBank/DDBJ whole genome shotgun (WGS) entry which is preliminary data.</text>
</comment>
<dbReference type="InterPro" id="IPR018880">
    <property type="entry name" value="Phage_P4_Ash"/>
</dbReference>
<proteinExistence type="predicted"/>
<dbReference type="NCBIfam" id="NF033153">
    <property type="entry name" value="phage_ICD_like"/>
    <property type="match status" value="1"/>
</dbReference>